<dbReference type="RefSeq" id="WP_052286877.1">
    <property type="nucleotide sequence ID" value="NZ_CP095749.1"/>
</dbReference>
<dbReference type="Proteomes" id="UP001218629">
    <property type="component" value="Chromosome"/>
</dbReference>
<reference evidence="2 3" key="1">
    <citation type="submission" date="2022-03" db="EMBL/GenBank/DDBJ databases">
        <title>Streptomyces yunnanensis P86,complete genome.</title>
        <authorList>
            <person name="Chen S."/>
            <person name="Zhang Q."/>
        </authorList>
    </citation>
    <scope>NUCLEOTIDE SEQUENCE [LARGE SCALE GENOMIC DNA]</scope>
    <source>
        <strain evidence="2 3">P86</strain>
    </source>
</reference>
<sequence>MTDHVHAGPRLLPWTTADGNPCFLFPGDGTGYVSRLADRMEAEQLGSAAVLIEEAERVLSGRAWTAGELQLLTVQLKDSLVVVHRVAESRGARLPVPDDPDKTGDRPTLGGAPEPSGWAP</sequence>
<accession>A0ABY8ACF6</accession>
<evidence type="ECO:0000313" key="3">
    <source>
        <dbReference type="Proteomes" id="UP001218629"/>
    </source>
</evidence>
<feature type="region of interest" description="Disordered" evidence="1">
    <location>
        <begin position="90"/>
        <end position="120"/>
    </location>
</feature>
<gene>
    <name evidence="2" type="ORF">MOV08_26090</name>
</gene>
<name>A0ABY8ACF6_9ACTN</name>
<evidence type="ECO:0000256" key="1">
    <source>
        <dbReference type="SAM" id="MobiDB-lite"/>
    </source>
</evidence>
<proteinExistence type="predicted"/>
<organism evidence="2 3">
    <name type="scientific">Streptomyces yunnanensis</name>
    <dbReference type="NCBI Taxonomy" id="156453"/>
    <lineage>
        <taxon>Bacteria</taxon>
        <taxon>Bacillati</taxon>
        <taxon>Actinomycetota</taxon>
        <taxon>Actinomycetes</taxon>
        <taxon>Kitasatosporales</taxon>
        <taxon>Streptomycetaceae</taxon>
        <taxon>Streptomyces</taxon>
    </lineage>
</organism>
<dbReference type="EMBL" id="CP095749">
    <property type="protein sequence ID" value="WEB42376.1"/>
    <property type="molecule type" value="Genomic_DNA"/>
</dbReference>
<protein>
    <submittedName>
        <fullName evidence="2">Uncharacterized protein</fullName>
    </submittedName>
</protein>
<keyword evidence="3" id="KW-1185">Reference proteome</keyword>
<evidence type="ECO:0000313" key="2">
    <source>
        <dbReference type="EMBL" id="WEB42376.1"/>
    </source>
</evidence>